<proteinExistence type="predicted"/>
<evidence type="ECO:0000256" key="1">
    <source>
        <dbReference type="ARBA" id="ARBA00022448"/>
    </source>
</evidence>
<dbReference type="STRING" id="375175.AYR53_04040"/>
<evidence type="ECO:0000256" key="6">
    <source>
        <dbReference type="ARBA" id="ARBA00022970"/>
    </source>
</evidence>
<dbReference type="Proteomes" id="UP000078582">
    <property type="component" value="Chromosome"/>
</dbReference>
<dbReference type="InterPro" id="IPR017871">
    <property type="entry name" value="ABC_transporter-like_CS"/>
</dbReference>
<keyword evidence="10" id="KW-1185">Reference proteome</keyword>
<dbReference type="SUPFAM" id="SSF55021">
    <property type="entry name" value="ACT-like"/>
    <property type="match status" value="1"/>
</dbReference>
<dbReference type="PROSITE" id="PS50893">
    <property type="entry name" value="ABC_TRANSPORTER_2"/>
    <property type="match status" value="1"/>
</dbReference>
<name>A0A192H150_9LACO</name>
<dbReference type="InterPro" id="IPR041701">
    <property type="entry name" value="MetN_ABC"/>
</dbReference>
<dbReference type="InterPro" id="IPR027417">
    <property type="entry name" value="P-loop_NTPase"/>
</dbReference>
<evidence type="ECO:0000256" key="3">
    <source>
        <dbReference type="ARBA" id="ARBA00022741"/>
    </source>
</evidence>
<keyword evidence="6" id="KW-0029">Amino-acid transport</keyword>
<dbReference type="GO" id="GO:0005524">
    <property type="term" value="F:ATP binding"/>
    <property type="evidence" value="ECO:0007669"/>
    <property type="project" value="UniProtKB-KW"/>
</dbReference>
<dbReference type="SUPFAM" id="SSF52540">
    <property type="entry name" value="P-loop containing nucleoside triphosphate hydrolases"/>
    <property type="match status" value="1"/>
</dbReference>
<dbReference type="InterPro" id="IPR003593">
    <property type="entry name" value="AAA+_ATPase"/>
</dbReference>
<protein>
    <recommendedName>
        <fullName evidence="8">ABC transporter domain-containing protein</fullName>
    </recommendedName>
</protein>
<evidence type="ECO:0000313" key="9">
    <source>
        <dbReference type="EMBL" id="ANK62008.1"/>
    </source>
</evidence>
<dbReference type="PROSITE" id="PS00211">
    <property type="entry name" value="ABC_TRANSPORTER_1"/>
    <property type="match status" value="1"/>
</dbReference>
<accession>A0A192H150</accession>
<dbReference type="PANTHER" id="PTHR43166:SF30">
    <property type="entry name" value="METHIONINE IMPORT ATP-BINDING PROTEIN METN"/>
    <property type="match status" value="1"/>
</dbReference>
<keyword evidence="3" id="KW-0547">Nucleotide-binding</keyword>
<dbReference type="Pfam" id="PF00005">
    <property type="entry name" value="ABC_tran"/>
    <property type="match status" value="1"/>
</dbReference>
<keyword evidence="2" id="KW-1003">Cell membrane</keyword>
<keyword evidence="4" id="KW-0067">ATP-binding</keyword>
<reference evidence="9 10" key="1">
    <citation type="submission" date="2016-03" db="EMBL/GenBank/DDBJ databases">
        <title>Pediococcus and Lactobacillus from brewery environment - whole genome sequencing and assembly.</title>
        <authorList>
            <person name="Behr J."/>
            <person name="Geissler A.J."/>
            <person name="Vogel R.F."/>
        </authorList>
    </citation>
    <scope>NUCLEOTIDE SEQUENCE [LARGE SCALE GENOMIC DNA]</scope>
    <source>
        <strain evidence="9 10">TMW 1.1989</strain>
    </source>
</reference>
<evidence type="ECO:0000256" key="4">
    <source>
        <dbReference type="ARBA" id="ARBA00022840"/>
    </source>
</evidence>
<sequence>MEDPIISLKNVSVTFCGNEKNVTAVDHVSFDIQKGDVFGIIGYSGAGKSTLARTINFLQRPTQGQIIVNGQSLIDLSAAQLRNSRKKIGMIFQHFNLMNTRTVEENITLPLLHSGLSKVAQREKAERLLKLVGLANKKMSYPRQLSGGQKQRVAIARSLANDPEILISDEATSALDPKTTEDILTILKKLNTELHLTIIMISHEMEVIKSTCNKVVVLNQGKVVENGSILDLFLHPKEVLTQTFIGFGHQNNDVIQSLDLRPKETVIEVTFINSPNEDQAKIVEIIAVLGVPMRIFYSNSQFIQQRVITNLILGIQGNKEQVAKVLRQLKSHRYNYQLTGGGRSY</sequence>
<dbReference type="InterPro" id="IPR045865">
    <property type="entry name" value="ACT-like_dom_sf"/>
</dbReference>
<dbReference type="SMART" id="SM00382">
    <property type="entry name" value="AAA"/>
    <property type="match status" value="1"/>
</dbReference>
<keyword evidence="7" id="KW-0472">Membrane</keyword>
<dbReference type="InterPro" id="IPR050086">
    <property type="entry name" value="MetN_ABC_transporter-like"/>
</dbReference>
<dbReference type="Gene3D" id="3.40.50.300">
    <property type="entry name" value="P-loop containing nucleotide triphosphate hydrolases"/>
    <property type="match status" value="1"/>
</dbReference>
<dbReference type="AlphaFoldDB" id="A0A192H150"/>
<feature type="domain" description="ABC transporter" evidence="8">
    <location>
        <begin position="6"/>
        <end position="245"/>
    </location>
</feature>
<dbReference type="EMBL" id="CP014873">
    <property type="protein sequence ID" value="ANK62008.1"/>
    <property type="molecule type" value="Genomic_DNA"/>
</dbReference>
<dbReference type="Gene3D" id="3.30.70.260">
    <property type="match status" value="1"/>
</dbReference>
<keyword evidence="1" id="KW-0813">Transport</keyword>
<dbReference type="GO" id="GO:0006865">
    <property type="term" value="P:amino acid transport"/>
    <property type="evidence" value="ECO:0007669"/>
    <property type="project" value="UniProtKB-KW"/>
</dbReference>
<evidence type="ECO:0000256" key="5">
    <source>
        <dbReference type="ARBA" id="ARBA00022967"/>
    </source>
</evidence>
<organism evidence="9 10">
    <name type="scientific">Loigolactobacillus backii</name>
    <dbReference type="NCBI Taxonomy" id="375175"/>
    <lineage>
        <taxon>Bacteria</taxon>
        <taxon>Bacillati</taxon>
        <taxon>Bacillota</taxon>
        <taxon>Bacilli</taxon>
        <taxon>Lactobacillales</taxon>
        <taxon>Lactobacillaceae</taxon>
        <taxon>Loigolactobacillus</taxon>
    </lineage>
</organism>
<evidence type="ECO:0000256" key="2">
    <source>
        <dbReference type="ARBA" id="ARBA00022475"/>
    </source>
</evidence>
<gene>
    <name evidence="9" type="ORF">AYR53_04040</name>
</gene>
<dbReference type="CDD" id="cd03258">
    <property type="entry name" value="ABC_MetN_methionine_transporter"/>
    <property type="match status" value="1"/>
</dbReference>
<dbReference type="GO" id="GO:0016887">
    <property type="term" value="F:ATP hydrolysis activity"/>
    <property type="evidence" value="ECO:0007669"/>
    <property type="project" value="InterPro"/>
</dbReference>
<dbReference type="PANTHER" id="PTHR43166">
    <property type="entry name" value="AMINO ACID IMPORT ATP-BINDING PROTEIN"/>
    <property type="match status" value="1"/>
</dbReference>
<evidence type="ECO:0000313" key="10">
    <source>
        <dbReference type="Proteomes" id="UP000078582"/>
    </source>
</evidence>
<dbReference type="InterPro" id="IPR003439">
    <property type="entry name" value="ABC_transporter-like_ATP-bd"/>
</dbReference>
<evidence type="ECO:0000256" key="7">
    <source>
        <dbReference type="ARBA" id="ARBA00023136"/>
    </source>
</evidence>
<keyword evidence="5" id="KW-1278">Translocase</keyword>
<evidence type="ECO:0000259" key="8">
    <source>
        <dbReference type="PROSITE" id="PS50893"/>
    </source>
</evidence>